<evidence type="ECO:0000313" key="2">
    <source>
        <dbReference type="EMBL" id="QQZ48944.1"/>
    </source>
</evidence>
<protein>
    <submittedName>
        <fullName evidence="2">Uncharacterized protein</fullName>
    </submittedName>
</protein>
<feature type="compositionally biased region" description="Low complexity" evidence="1">
    <location>
        <begin position="103"/>
        <end position="128"/>
    </location>
</feature>
<feature type="region of interest" description="Disordered" evidence="1">
    <location>
        <begin position="75"/>
        <end position="128"/>
    </location>
</feature>
<gene>
    <name evidence="2" type="ORF">JKL49_16860</name>
</gene>
<name>A0A974P206_9CAUL</name>
<organism evidence="2">
    <name type="scientific">Phenylobacterium glaciei</name>
    <dbReference type="NCBI Taxonomy" id="2803784"/>
    <lineage>
        <taxon>Bacteria</taxon>
        <taxon>Pseudomonadati</taxon>
        <taxon>Pseudomonadota</taxon>
        <taxon>Alphaproteobacteria</taxon>
        <taxon>Caulobacterales</taxon>
        <taxon>Caulobacteraceae</taxon>
        <taxon>Phenylobacterium</taxon>
    </lineage>
</organism>
<proteinExistence type="predicted"/>
<reference evidence="2" key="1">
    <citation type="submission" date="2021-01" db="EMBL/GenBank/DDBJ databases">
        <title>Genome sequence of Phenylobacterium sp. 20VBR1 isolated from a valley glaceir, Ny-Alesund, Svalbard.</title>
        <authorList>
            <person name="Thomas F.A."/>
            <person name="Krishnan K.P."/>
            <person name="Sinha R.K."/>
        </authorList>
    </citation>
    <scope>NUCLEOTIDE SEQUENCE</scope>
    <source>
        <strain evidence="2">20VBR1</strain>
    </source>
</reference>
<dbReference type="EMBL" id="CP068570">
    <property type="protein sequence ID" value="QQZ48944.1"/>
    <property type="molecule type" value="Genomic_DNA"/>
</dbReference>
<dbReference type="AlphaFoldDB" id="A0A974P206"/>
<accession>A0A974P206</accession>
<evidence type="ECO:0000256" key="1">
    <source>
        <dbReference type="SAM" id="MobiDB-lite"/>
    </source>
</evidence>
<sequence>MANLPDQGAPNGIELSKLAGSINGSLIESAVNYAVKVTGISEAEPILLPDGRTTNLGEVKLNYRGLWARWATAVGATSPRQRRRPPTSTAATWPGSPSAWPCRTAPSSSSSATPTNRSRASRTASSTM</sequence>